<keyword evidence="2" id="KW-0521">NADP</keyword>
<dbReference type="Gene3D" id="3.90.25.10">
    <property type="entry name" value="UDP-galactose 4-epimerase, domain 1"/>
    <property type="match status" value="1"/>
</dbReference>
<dbReference type="PANTHER" id="PTHR42748">
    <property type="entry name" value="NITROGEN METABOLITE REPRESSION PROTEIN NMRA FAMILY MEMBER"/>
    <property type="match status" value="1"/>
</dbReference>
<evidence type="ECO:0000313" key="5">
    <source>
        <dbReference type="Proteomes" id="UP001150879"/>
    </source>
</evidence>
<name>A0A9W9JQV3_9EURO</name>
<dbReference type="EMBL" id="JAPQKP010000003">
    <property type="protein sequence ID" value="KAJ5200226.1"/>
    <property type="molecule type" value="Genomic_DNA"/>
</dbReference>
<dbReference type="InterPro" id="IPR051164">
    <property type="entry name" value="NmrA-like_oxidored"/>
</dbReference>
<dbReference type="AlphaFoldDB" id="A0A9W9JQV3"/>
<dbReference type="GO" id="GO:0005634">
    <property type="term" value="C:nucleus"/>
    <property type="evidence" value="ECO:0007669"/>
    <property type="project" value="TreeGrafter"/>
</dbReference>
<proteinExistence type="inferred from homology"/>
<dbReference type="InterPro" id="IPR036291">
    <property type="entry name" value="NAD(P)-bd_dom_sf"/>
</dbReference>
<evidence type="ECO:0000256" key="2">
    <source>
        <dbReference type="ARBA" id="ARBA00022857"/>
    </source>
</evidence>
<gene>
    <name evidence="4" type="ORF">N7472_005430</name>
</gene>
<dbReference type="SUPFAM" id="SSF51735">
    <property type="entry name" value="NAD(P)-binding Rossmann-fold domains"/>
    <property type="match status" value="1"/>
</dbReference>
<reference evidence="4" key="2">
    <citation type="journal article" date="2023" name="IMA Fungus">
        <title>Comparative genomic study of the Penicillium genus elucidates a diverse pangenome and 15 lateral gene transfer events.</title>
        <authorList>
            <person name="Petersen C."/>
            <person name="Sorensen T."/>
            <person name="Nielsen M.R."/>
            <person name="Sondergaard T.E."/>
            <person name="Sorensen J.L."/>
            <person name="Fitzpatrick D.A."/>
            <person name="Frisvad J.C."/>
            <person name="Nielsen K.L."/>
        </authorList>
    </citation>
    <scope>NUCLEOTIDE SEQUENCE</scope>
    <source>
        <strain evidence="4">IBT 16849</strain>
    </source>
</reference>
<accession>A0A9W9JQV3</accession>
<dbReference type="PANTHER" id="PTHR42748:SF29">
    <property type="entry name" value="NMRA-LIKE DOMAIN-CONTAINING PROTEIN"/>
    <property type="match status" value="1"/>
</dbReference>
<evidence type="ECO:0000259" key="3">
    <source>
        <dbReference type="Pfam" id="PF05368"/>
    </source>
</evidence>
<protein>
    <recommendedName>
        <fullName evidence="3">NmrA-like domain-containing protein</fullName>
    </recommendedName>
</protein>
<dbReference type="Pfam" id="PF05368">
    <property type="entry name" value="NmrA"/>
    <property type="match status" value="1"/>
</dbReference>
<feature type="domain" description="NmrA-like" evidence="3">
    <location>
        <begin position="25"/>
        <end position="336"/>
    </location>
</feature>
<dbReference type="InterPro" id="IPR008030">
    <property type="entry name" value="NmrA-like"/>
</dbReference>
<keyword evidence="5" id="KW-1185">Reference proteome</keyword>
<comment type="caution">
    <text evidence="4">The sequence shown here is derived from an EMBL/GenBank/DDBJ whole genome shotgun (WGS) entry which is preliminary data.</text>
</comment>
<evidence type="ECO:0000256" key="1">
    <source>
        <dbReference type="ARBA" id="ARBA00006328"/>
    </source>
</evidence>
<sequence length="358" mass="39647">MNESSTISNTALKTTDRPLQTMASTKKTIAIVGATGTQGASVARTFLRLPNWHVRCLTRNPASEKARQLAEQGSEVVEADLNDEESLRQAFAGANAIFLNTDFWQPYRDALASGADDQTSAKQGYKVEITHGENAANVAATIPTLEKFIYSALGPMKKASGGKYSDCNHWETKAHIVDYIETQKPELAKKTSFIYVACYISNPFLYPKFQPENKQFVSVMPASKAMRMPIIDTARSTGPFVRGLVEDEAAGMKLLAYDDYISVEELMKAWSRVLGRQVEFIQMTIKDMNEKLGIPVEILGGPAFINEFGYSAGLENIVEPAQLKSRVQGQKFEEWLNSQDVAELLGLKDLNNWDGLVQ</sequence>
<dbReference type="Gene3D" id="3.40.50.720">
    <property type="entry name" value="NAD(P)-binding Rossmann-like Domain"/>
    <property type="match status" value="1"/>
</dbReference>
<reference evidence="4" key="1">
    <citation type="submission" date="2022-11" db="EMBL/GenBank/DDBJ databases">
        <authorList>
            <person name="Petersen C."/>
        </authorList>
    </citation>
    <scope>NUCLEOTIDE SEQUENCE</scope>
    <source>
        <strain evidence="4">IBT 16849</strain>
    </source>
</reference>
<comment type="similarity">
    <text evidence="1">Belongs to the NmrA-type oxidoreductase family.</text>
</comment>
<evidence type="ECO:0000313" key="4">
    <source>
        <dbReference type="EMBL" id="KAJ5200226.1"/>
    </source>
</evidence>
<organism evidence="4 5">
    <name type="scientific">Penicillium cf. griseofulvum</name>
    <dbReference type="NCBI Taxonomy" id="2972120"/>
    <lineage>
        <taxon>Eukaryota</taxon>
        <taxon>Fungi</taxon>
        <taxon>Dikarya</taxon>
        <taxon>Ascomycota</taxon>
        <taxon>Pezizomycotina</taxon>
        <taxon>Eurotiomycetes</taxon>
        <taxon>Eurotiomycetidae</taxon>
        <taxon>Eurotiales</taxon>
        <taxon>Aspergillaceae</taxon>
        <taxon>Penicillium</taxon>
    </lineage>
</organism>
<dbReference type="CDD" id="cd05251">
    <property type="entry name" value="NmrA_like_SDR_a"/>
    <property type="match status" value="1"/>
</dbReference>
<dbReference type="Proteomes" id="UP001150879">
    <property type="component" value="Unassembled WGS sequence"/>
</dbReference>